<dbReference type="EMBL" id="JAEVLS010000001">
    <property type="protein sequence ID" value="MBM0103780.1"/>
    <property type="molecule type" value="Genomic_DNA"/>
</dbReference>
<feature type="region of interest" description="Disordered" evidence="10">
    <location>
        <begin position="238"/>
        <end position="258"/>
    </location>
</feature>
<organism evidence="13 14">
    <name type="scientific">Steroidobacter gossypii</name>
    <dbReference type="NCBI Taxonomy" id="2805490"/>
    <lineage>
        <taxon>Bacteria</taxon>
        <taxon>Pseudomonadati</taxon>
        <taxon>Pseudomonadota</taxon>
        <taxon>Gammaproteobacteria</taxon>
        <taxon>Steroidobacterales</taxon>
        <taxon>Steroidobacteraceae</taxon>
        <taxon>Steroidobacter</taxon>
    </lineage>
</organism>
<dbReference type="SUPFAM" id="SSF56935">
    <property type="entry name" value="Porins"/>
    <property type="match status" value="1"/>
</dbReference>
<keyword evidence="5 9" id="KW-0798">TonB box</keyword>
<evidence type="ECO:0000256" key="10">
    <source>
        <dbReference type="SAM" id="MobiDB-lite"/>
    </source>
</evidence>
<comment type="subcellular location">
    <subcellularLocation>
        <location evidence="1 8">Cell outer membrane</location>
        <topology evidence="1 8">Multi-pass membrane protein</topology>
    </subcellularLocation>
</comment>
<keyword evidence="6 8" id="KW-0472">Membrane</keyword>
<dbReference type="InterPro" id="IPR039426">
    <property type="entry name" value="TonB-dep_rcpt-like"/>
</dbReference>
<dbReference type="PANTHER" id="PTHR40980">
    <property type="entry name" value="PLUG DOMAIN-CONTAINING PROTEIN"/>
    <property type="match status" value="1"/>
</dbReference>
<protein>
    <submittedName>
        <fullName evidence="13">TonB-dependent receptor</fullName>
    </submittedName>
</protein>
<evidence type="ECO:0000313" key="14">
    <source>
        <dbReference type="Proteomes" id="UP000661077"/>
    </source>
</evidence>
<dbReference type="Gene3D" id="2.170.130.10">
    <property type="entry name" value="TonB-dependent receptor, plug domain"/>
    <property type="match status" value="1"/>
</dbReference>
<name>A0ABS1WS28_9GAMM</name>
<keyword evidence="7 8" id="KW-0998">Cell outer membrane</keyword>
<dbReference type="RefSeq" id="WP_203165738.1">
    <property type="nucleotide sequence ID" value="NZ_JAEVLS010000001.1"/>
</dbReference>
<proteinExistence type="inferred from homology"/>
<dbReference type="NCBIfam" id="TIGR01782">
    <property type="entry name" value="TonB-Xanth-Caul"/>
    <property type="match status" value="1"/>
</dbReference>
<accession>A0ABS1WS28</accession>
<evidence type="ECO:0000259" key="11">
    <source>
        <dbReference type="Pfam" id="PF00593"/>
    </source>
</evidence>
<comment type="caution">
    <text evidence="13">The sequence shown here is derived from an EMBL/GenBank/DDBJ whole genome shotgun (WGS) entry which is preliminary data.</text>
</comment>
<keyword evidence="3 8" id="KW-1134">Transmembrane beta strand</keyword>
<dbReference type="Pfam" id="PF00593">
    <property type="entry name" value="TonB_dep_Rec_b-barrel"/>
    <property type="match status" value="1"/>
</dbReference>
<comment type="similarity">
    <text evidence="8 9">Belongs to the TonB-dependent receptor family.</text>
</comment>
<evidence type="ECO:0000259" key="12">
    <source>
        <dbReference type="Pfam" id="PF07715"/>
    </source>
</evidence>
<evidence type="ECO:0000256" key="7">
    <source>
        <dbReference type="ARBA" id="ARBA00023237"/>
    </source>
</evidence>
<evidence type="ECO:0000256" key="4">
    <source>
        <dbReference type="ARBA" id="ARBA00022692"/>
    </source>
</evidence>
<dbReference type="InterPro" id="IPR036942">
    <property type="entry name" value="Beta-barrel_TonB_sf"/>
</dbReference>
<dbReference type="Pfam" id="PF07715">
    <property type="entry name" value="Plug"/>
    <property type="match status" value="1"/>
</dbReference>
<dbReference type="InterPro" id="IPR010104">
    <property type="entry name" value="TonB_rcpt_bac"/>
</dbReference>
<dbReference type="PANTHER" id="PTHR40980:SF3">
    <property type="entry name" value="TONB-DEPENDENT RECEPTOR-LIKE BETA-BARREL DOMAIN-CONTAINING PROTEIN"/>
    <property type="match status" value="1"/>
</dbReference>
<keyword evidence="13" id="KW-0675">Receptor</keyword>
<feature type="domain" description="TonB-dependent receptor-like beta-barrel" evidence="11">
    <location>
        <begin position="424"/>
        <end position="886"/>
    </location>
</feature>
<dbReference type="Proteomes" id="UP000661077">
    <property type="component" value="Unassembled WGS sequence"/>
</dbReference>
<evidence type="ECO:0000256" key="3">
    <source>
        <dbReference type="ARBA" id="ARBA00022452"/>
    </source>
</evidence>
<keyword evidence="4 8" id="KW-0812">Transmembrane</keyword>
<dbReference type="PROSITE" id="PS52016">
    <property type="entry name" value="TONB_DEPENDENT_REC_3"/>
    <property type="match status" value="1"/>
</dbReference>
<evidence type="ECO:0000256" key="2">
    <source>
        <dbReference type="ARBA" id="ARBA00022448"/>
    </source>
</evidence>
<dbReference type="InterPro" id="IPR000531">
    <property type="entry name" value="Beta-barrel_TonB"/>
</dbReference>
<reference evidence="13 14" key="1">
    <citation type="journal article" date="2021" name="Int. J. Syst. Evol. Microbiol.">
        <title>Steroidobacter gossypii sp. nov., isolated from soil of cotton cropping field.</title>
        <authorList>
            <person name="Huang R."/>
            <person name="Yang S."/>
            <person name="Zhen C."/>
            <person name="Liu W."/>
        </authorList>
    </citation>
    <scope>NUCLEOTIDE SEQUENCE [LARGE SCALE GENOMIC DNA]</scope>
    <source>
        <strain evidence="13 14">S1-65</strain>
    </source>
</reference>
<feature type="compositionally biased region" description="Polar residues" evidence="10">
    <location>
        <begin position="249"/>
        <end position="258"/>
    </location>
</feature>
<evidence type="ECO:0000313" key="13">
    <source>
        <dbReference type="EMBL" id="MBM0103780.1"/>
    </source>
</evidence>
<gene>
    <name evidence="13" type="ORF">JM946_03450</name>
</gene>
<evidence type="ECO:0000256" key="1">
    <source>
        <dbReference type="ARBA" id="ARBA00004571"/>
    </source>
</evidence>
<evidence type="ECO:0000256" key="8">
    <source>
        <dbReference type="PROSITE-ProRule" id="PRU01360"/>
    </source>
</evidence>
<keyword evidence="14" id="KW-1185">Reference proteome</keyword>
<keyword evidence="2 8" id="KW-0813">Transport</keyword>
<evidence type="ECO:0000256" key="9">
    <source>
        <dbReference type="RuleBase" id="RU003357"/>
    </source>
</evidence>
<sequence>MSKFSQHSHQLRNAVHVLLAGVMVTATASAQEAEQSTGSASTVEEVVVTGYRQSLEQSLEIKRATSGAVDAIFAEDIADFPDTNLAESVQRVPGVSIDRVGGEGRQISIRGLSPEFSRVRINGMEALTTTSATDAVGTNRTRAFDFNVFASELFNQIAVRKTSSAEIDEGSLGATIDLFTARPLDFDGFKFVTSYQQGYNELSDKADPRAVALVSMTNDNRTLGALFSVAYSRRQTREEGVQSGGWERNANTATTGDFWQSLPPGLSADEQARVNNAVHARFPRYVMFEHDQDRLGLTGSIQWQPTETTTLSFDVLHSKLDAERTEPFIEAISLSRGNPSGRGATDVLDYEIDANGSMVYGVFNDVDVRSENRLDEWNTEFNQFSLTLDQEITDRFRLNALVGTSKSELEVERATTIILENFDSDNFVYDFRGNSKRPFISYGFDVSNPANWTLSEVRERPSSQSNEFDTARIETTFDINDTFKLKSGVSWKEYGFDVAAGARDKTLTGANASCGTTVTAALGRQQGYGDNDLAPGMARNFFVGDVRAVADAIGLYTDDVCFPLRATAADVRSVVEEDLGYHVQVDFDTTLFGLPFRGDVGVRYVETDLSSTGLLVGSGQNVSTTEKNKYSDTLPAVNLVIEPVRDLLVRGSFSKVMSRPPLGSLSPGISIGGFSTPPTVTVGNPDLKPFRADAYDLSAEWYFSDEGLVALALFRKDIDSFVVNNVSFANWSTLGYPDSLLDQVPALPTQDFEIRRPINGNGGKLEGFEIQYQQPFTFGPEWLSNFGTILNYTNVESKVNFAEQGQPPRILNLVGLSEQSANATLYYDNNTFSARVSVAYRDSFMTSANSRVPNDMDFTDESTYVDFSTSYKINDHFKVSLEALNLTDEYRTDLMDSNAERINNYVHTGRQYYLGLQYSL</sequence>
<feature type="domain" description="TonB-dependent receptor plug" evidence="12">
    <location>
        <begin position="62"/>
        <end position="174"/>
    </location>
</feature>
<dbReference type="CDD" id="cd01347">
    <property type="entry name" value="ligand_gated_channel"/>
    <property type="match status" value="1"/>
</dbReference>
<evidence type="ECO:0000256" key="6">
    <source>
        <dbReference type="ARBA" id="ARBA00023136"/>
    </source>
</evidence>
<dbReference type="InterPro" id="IPR012910">
    <property type="entry name" value="Plug_dom"/>
</dbReference>
<dbReference type="Gene3D" id="2.40.170.20">
    <property type="entry name" value="TonB-dependent receptor, beta-barrel domain"/>
    <property type="match status" value="1"/>
</dbReference>
<dbReference type="InterPro" id="IPR037066">
    <property type="entry name" value="Plug_dom_sf"/>
</dbReference>
<evidence type="ECO:0000256" key="5">
    <source>
        <dbReference type="ARBA" id="ARBA00023077"/>
    </source>
</evidence>